<evidence type="ECO:0000256" key="12">
    <source>
        <dbReference type="ARBA" id="ARBA00023316"/>
    </source>
</evidence>
<feature type="domain" description="Glycosyl transferase family 51" evidence="15">
    <location>
        <begin position="35"/>
        <end position="188"/>
    </location>
</feature>
<evidence type="ECO:0000256" key="5">
    <source>
        <dbReference type="ARBA" id="ARBA00022670"/>
    </source>
</evidence>
<evidence type="ECO:0000256" key="4">
    <source>
        <dbReference type="ARBA" id="ARBA00022645"/>
    </source>
</evidence>
<keyword evidence="3" id="KW-1003">Cell membrane</keyword>
<keyword evidence="4" id="KW-0121">Carboxypeptidase</keyword>
<sequence>MSEQLEGYVIYSKEYNNEIPFGVVSNDYECNAITNYIPSRLKEYLVEIEDKRFFEHNGIDLKGISRALVENVKAGKIVQGGSTITQQLARNILKDNRKSLLRKVRETIKAIQLEKRYSKEEILNLYFNNVYFGKNLRGIRAAGLYYFGKEVEKLNQSELLYLLTIIRGPNFYTQKPEIAAKRLHFISNSLHDKKLISRNRNQKNLKAKFNISNNQLLNIKSVSVPFITENTDSNKKKIVSTIDLKIQNFAKQFVSDSKYPVSIIAIKNNKVVAFASSYGTDYPFIYKSNVGSTLKPFLYCYLRDNGVTKFEKFNAYKNNFNWEVREVGSYKSQLNLSEALFYSNNNTFLNAANNTNIEESLSYLANIFNHDKKEFYPSSILGATKNGISLFELASAYSTFFSPKNLSDSKIECLSILNRIFADKLGFTIENAFLKTGTTNDNKDRFAILGEAELTFAVLRNENELNDESKEGGFIFQIRRSFSSFFNTDKNYKWI</sequence>
<dbReference type="PANTHER" id="PTHR32282">
    <property type="entry name" value="BINDING PROTEIN TRANSPEPTIDASE, PUTATIVE-RELATED"/>
    <property type="match status" value="1"/>
</dbReference>
<evidence type="ECO:0000259" key="15">
    <source>
        <dbReference type="Pfam" id="PF00912"/>
    </source>
</evidence>
<evidence type="ECO:0000256" key="10">
    <source>
        <dbReference type="ARBA" id="ARBA00023136"/>
    </source>
</evidence>
<dbReference type="InterPro" id="IPR012338">
    <property type="entry name" value="Beta-lactam/transpept-like"/>
</dbReference>
<evidence type="ECO:0000313" key="16">
    <source>
        <dbReference type="EMBL" id="MCL9808932.1"/>
    </source>
</evidence>
<gene>
    <name evidence="16" type="ORF">NAT50_06115</name>
</gene>
<dbReference type="EMBL" id="JAMLJM010000003">
    <property type="protein sequence ID" value="MCL9808932.1"/>
    <property type="molecule type" value="Genomic_DNA"/>
</dbReference>
<keyword evidence="7" id="KW-0808">Transferase</keyword>
<organism evidence="16 17">
    <name type="scientific">Flavobacterium luminosum</name>
    <dbReference type="NCBI Taxonomy" id="2949086"/>
    <lineage>
        <taxon>Bacteria</taxon>
        <taxon>Pseudomonadati</taxon>
        <taxon>Bacteroidota</taxon>
        <taxon>Flavobacteriia</taxon>
        <taxon>Flavobacteriales</taxon>
        <taxon>Flavobacteriaceae</taxon>
        <taxon>Flavobacterium</taxon>
    </lineage>
</organism>
<dbReference type="InterPro" id="IPR050396">
    <property type="entry name" value="Glycosyltr_51/Transpeptidase"/>
</dbReference>
<dbReference type="InterPro" id="IPR001264">
    <property type="entry name" value="Glyco_trans_51"/>
</dbReference>
<keyword evidence="10" id="KW-0472">Membrane</keyword>
<dbReference type="Pfam" id="PF00912">
    <property type="entry name" value="Transgly"/>
    <property type="match status" value="1"/>
</dbReference>
<keyword evidence="6" id="KW-0328">Glycosyltransferase</keyword>
<evidence type="ECO:0000256" key="6">
    <source>
        <dbReference type="ARBA" id="ARBA00022676"/>
    </source>
</evidence>
<keyword evidence="11" id="KW-0511">Multifunctional enzyme</keyword>
<dbReference type="Gene3D" id="1.10.3810.10">
    <property type="entry name" value="Biosynthetic peptidoglycan transglycosylase-like"/>
    <property type="match status" value="1"/>
</dbReference>
<evidence type="ECO:0000256" key="8">
    <source>
        <dbReference type="ARBA" id="ARBA00022960"/>
    </source>
</evidence>
<comment type="subcellular location">
    <subcellularLocation>
        <location evidence="1">Cell membrane</location>
    </subcellularLocation>
</comment>
<protein>
    <submittedName>
        <fullName evidence="16">Transglycosylase domain-containing protein</fullName>
    </submittedName>
</protein>
<comment type="catalytic activity">
    <reaction evidence="14">
        <text>[GlcNAc-(1-&gt;4)-Mur2Ac(oyl-L-Ala-gamma-D-Glu-L-Lys-D-Ala-D-Ala)](n)-di-trans,octa-cis-undecaprenyl diphosphate + beta-D-GlcNAc-(1-&gt;4)-Mur2Ac(oyl-L-Ala-gamma-D-Glu-L-Lys-D-Ala-D-Ala)-di-trans,octa-cis-undecaprenyl diphosphate = [GlcNAc-(1-&gt;4)-Mur2Ac(oyl-L-Ala-gamma-D-Glu-L-Lys-D-Ala-D-Ala)](n+1)-di-trans,octa-cis-undecaprenyl diphosphate + di-trans,octa-cis-undecaprenyl diphosphate + H(+)</text>
        <dbReference type="Rhea" id="RHEA:23708"/>
        <dbReference type="Rhea" id="RHEA-COMP:9602"/>
        <dbReference type="Rhea" id="RHEA-COMP:9603"/>
        <dbReference type="ChEBI" id="CHEBI:15378"/>
        <dbReference type="ChEBI" id="CHEBI:58405"/>
        <dbReference type="ChEBI" id="CHEBI:60033"/>
        <dbReference type="ChEBI" id="CHEBI:78435"/>
        <dbReference type="EC" id="2.4.99.28"/>
    </reaction>
</comment>
<keyword evidence="17" id="KW-1185">Reference proteome</keyword>
<keyword evidence="5" id="KW-0645">Protease</keyword>
<comment type="caution">
    <text evidence="16">The sequence shown here is derived from an EMBL/GenBank/DDBJ whole genome shotgun (WGS) entry which is preliminary data.</text>
</comment>
<name>A0ABT0TN58_9FLAO</name>
<dbReference type="Proteomes" id="UP001317191">
    <property type="component" value="Unassembled WGS sequence"/>
</dbReference>
<comment type="pathway">
    <text evidence="2">Cell wall biogenesis; peptidoglycan biosynthesis.</text>
</comment>
<dbReference type="PANTHER" id="PTHR32282:SF11">
    <property type="entry name" value="PENICILLIN-BINDING PROTEIN 1B"/>
    <property type="match status" value="1"/>
</dbReference>
<keyword evidence="9" id="KW-0573">Peptidoglycan synthesis</keyword>
<keyword evidence="12" id="KW-0961">Cell wall biogenesis/degradation</keyword>
<keyword evidence="8" id="KW-0133">Cell shape</keyword>
<evidence type="ECO:0000256" key="11">
    <source>
        <dbReference type="ARBA" id="ARBA00023268"/>
    </source>
</evidence>
<dbReference type="SUPFAM" id="SSF56601">
    <property type="entry name" value="beta-lactamase/transpeptidase-like"/>
    <property type="match status" value="1"/>
</dbReference>
<dbReference type="InterPro" id="IPR036950">
    <property type="entry name" value="PBP_transglycosylase"/>
</dbReference>
<evidence type="ECO:0000256" key="1">
    <source>
        <dbReference type="ARBA" id="ARBA00004236"/>
    </source>
</evidence>
<evidence type="ECO:0000256" key="9">
    <source>
        <dbReference type="ARBA" id="ARBA00022984"/>
    </source>
</evidence>
<evidence type="ECO:0000313" key="17">
    <source>
        <dbReference type="Proteomes" id="UP001317191"/>
    </source>
</evidence>
<reference evidence="16 17" key="1">
    <citation type="submission" date="2022-05" db="EMBL/GenBank/DDBJ databases">
        <title>Flavobacterium sp., isolated from activated sludge.</title>
        <authorList>
            <person name="Ran Q."/>
        </authorList>
    </citation>
    <scope>NUCLEOTIDE SEQUENCE [LARGE SCALE GENOMIC DNA]</scope>
    <source>
        <strain evidence="16 17">HXWNR70</strain>
    </source>
</reference>
<evidence type="ECO:0000256" key="3">
    <source>
        <dbReference type="ARBA" id="ARBA00022475"/>
    </source>
</evidence>
<dbReference type="RefSeq" id="WP_250592332.1">
    <property type="nucleotide sequence ID" value="NZ_JAMLJM010000003.1"/>
</dbReference>
<keyword evidence="5" id="KW-0378">Hydrolase</keyword>
<evidence type="ECO:0000256" key="2">
    <source>
        <dbReference type="ARBA" id="ARBA00004752"/>
    </source>
</evidence>
<proteinExistence type="predicted"/>
<evidence type="ECO:0000256" key="14">
    <source>
        <dbReference type="ARBA" id="ARBA00049902"/>
    </source>
</evidence>
<evidence type="ECO:0000256" key="13">
    <source>
        <dbReference type="ARBA" id="ARBA00034000"/>
    </source>
</evidence>
<evidence type="ECO:0000256" key="7">
    <source>
        <dbReference type="ARBA" id="ARBA00022679"/>
    </source>
</evidence>
<comment type="catalytic activity">
    <reaction evidence="13">
        <text>Preferential cleavage: (Ac)2-L-Lys-D-Ala-|-D-Ala. Also transpeptidation of peptidyl-alanyl moieties that are N-acyl substituents of D-alanine.</text>
        <dbReference type="EC" id="3.4.16.4"/>
    </reaction>
</comment>
<accession>A0ABT0TN58</accession>
<dbReference type="Gene3D" id="3.40.710.10">
    <property type="entry name" value="DD-peptidase/beta-lactamase superfamily"/>
    <property type="match status" value="1"/>
</dbReference>
<dbReference type="SUPFAM" id="SSF53955">
    <property type="entry name" value="Lysozyme-like"/>
    <property type="match status" value="1"/>
</dbReference>
<dbReference type="InterPro" id="IPR023346">
    <property type="entry name" value="Lysozyme-like_dom_sf"/>
</dbReference>